<dbReference type="SUPFAM" id="SSF88946">
    <property type="entry name" value="Sigma2 domain of RNA polymerase sigma factors"/>
    <property type="match status" value="1"/>
</dbReference>
<protein>
    <recommendedName>
        <fullName evidence="9">HTH luxR-type domain-containing protein</fullName>
    </recommendedName>
</protein>
<feature type="domain" description="RNA polymerase sigma-70 region 2" evidence="6">
    <location>
        <begin position="24"/>
        <end position="88"/>
    </location>
</feature>
<dbReference type="SUPFAM" id="SSF88659">
    <property type="entry name" value="Sigma3 and sigma4 domains of RNA polymerase sigma factors"/>
    <property type="match status" value="1"/>
</dbReference>
<dbReference type="GO" id="GO:0016987">
    <property type="term" value="F:sigma factor activity"/>
    <property type="evidence" value="ECO:0007669"/>
    <property type="project" value="UniProtKB-KW"/>
</dbReference>
<evidence type="ECO:0000256" key="2">
    <source>
        <dbReference type="ARBA" id="ARBA00023015"/>
    </source>
</evidence>
<keyword evidence="5" id="KW-0804">Transcription</keyword>
<evidence type="ECO:0000256" key="4">
    <source>
        <dbReference type="ARBA" id="ARBA00023125"/>
    </source>
</evidence>
<dbReference type="NCBIfam" id="TIGR02937">
    <property type="entry name" value="sigma70-ECF"/>
    <property type="match status" value="1"/>
</dbReference>
<dbReference type="InterPro" id="IPR036388">
    <property type="entry name" value="WH-like_DNA-bd_sf"/>
</dbReference>
<dbReference type="PANTHER" id="PTHR43133">
    <property type="entry name" value="RNA POLYMERASE ECF-TYPE SIGMA FACTO"/>
    <property type="match status" value="1"/>
</dbReference>
<dbReference type="Pfam" id="PF08281">
    <property type="entry name" value="Sigma70_r4_2"/>
    <property type="match status" value="1"/>
</dbReference>
<dbReference type="InterPro" id="IPR013324">
    <property type="entry name" value="RNA_pol_sigma_r3/r4-like"/>
</dbReference>
<proteinExistence type="inferred from homology"/>
<comment type="caution">
    <text evidence="8">The sequence shown here is derived from an EMBL/GenBank/DDBJ whole genome shotgun (WGS) entry which is preliminary data.</text>
</comment>
<feature type="domain" description="RNA polymerase sigma factor 70 region 4 type 2" evidence="7">
    <location>
        <begin position="119"/>
        <end position="169"/>
    </location>
</feature>
<organism evidence="8">
    <name type="scientific">marine sediment metagenome</name>
    <dbReference type="NCBI Taxonomy" id="412755"/>
    <lineage>
        <taxon>unclassified sequences</taxon>
        <taxon>metagenomes</taxon>
        <taxon>ecological metagenomes</taxon>
    </lineage>
</organism>
<sequence>MRMDEQELVRQIQDGDEMAFAEIVKIYKDKIVNFLCKFTGDYQKAVDLSQETFMRVYFKAHKYRPVAPFSSWIYAIASNLAKTEMKKMRKYAVISLDEVQNRVPIEAYRKNPPDSGLTRNLKKALDSLHPRYRIPVVLKDIEGFSQEEIAEIMKRPVGTIKARINRGRNYLKIELEKASGVENSFMKKEEY</sequence>
<dbReference type="CDD" id="cd06171">
    <property type="entry name" value="Sigma70_r4"/>
    <property type="match status" value="1"/>
</dbReference>
<name>A0A0F9TEH2_9ZZZZ</name>
<dbReference type="Pfam" id="PF04542">
    <property type="entry name" value="Sigma70_r2"/>
    <property type="match status" value="1"/>
</dbReference>
<evidence type="ECO:0000259" key="7">
    <source>
        <dbReference type="Pfam" id="PF08281"/>
    </source>
</evidence>
<dbReference type="InterPro" id="IPR007627">
    <property type="entry name" value="RNA_pol_sigma70_r2"/>
</dbReference>
<reference evidence="8" key="1">
    <citation type="journal article" date="2015" name="Nature">
        <title>Complex archaea that bridge the gap between prokaryotes and eukaryotes.</title>
        <authorList>
            <person name="Spang A."/>
            <person name="Saw J.H."/>
            <person name="Jorgensen S.L."/>
            <person name="Zaremba-Niedzwiedzka K."/>
            <person name="Martijn J."/>
            <person name="Lind A.E."/>
            <person name="van Eijk R."/>
            <person name="Schleper C."/>
            <person name="Guy L."/>
            <person name="Ettema T.J."/>
        </authorList>
    </citation>
    <scope>NUCLEOTIDE SEQUENCE</scope>
</reference>
<dbReference type="GO" id="GO:0003677">
    <property type="term" value="F:DNA binding"/>
    <property type="evidence" value="ECO:0007669"/>
    <property type="project" value="UniProtKB-KW"/>
</dbReference>
<dbReference type="Gene3D" id="1.10.10.10">
    <property type="entry name" value="Winged helix-like DNA-binding domain superfamily/Winged helix DNA-binding domain"/>
    <property type="match status" value="1"/>
</dbReference>
<comment type="similarity">
    <text evidence="1">Belongs to the sigma-70 factor family. ECF subfamily.</text>
</comment>
<dbReference type="InterPro" id="IPR014284">
    <property type="entry name" value="RNA_pol_sigma-70_dom"/>
</dbReference>
<dbReference type="GO" id="GO:0006352">
    <property type="term" value="P:DNA-templated transcription initiation"/>
    <property type="evidence" value="ECO:0007669"/>
    <property type="project" value="InterPro"/>
</dbReference>
<evidence type="ECO:0008006" key="9">
    <source>
        <dbReference type="Google" id="ProtNLM"/>
    </source>
</evidence>
<evidence type="ECO:0000259" key="6">
    <source>
        <dbReference type="Pfam" id="PF04542"/>
    </source>
</evidence>
<dbReference type="EMBL" id="LAZR01001740">
    <property type="protein sequence ID" value="KKN39858.1"/>
    <property type="molecule type" value="Genomic_DNA"/>
</dbReference>
<gene>
    <name evidence="8" type="ORF">LCGC14_0739170</name>
</gene>
<keyword evidence="4" id="KW-0238">DNA-binding</keyword>
<evidence type="ECO:0000313" key="8">
    <source>
        <dbReference type="EMBL" id="KKN39858.1"/>
    </source>
</evidence>
<evidence type="ECO:0000256" key="5">
    <source>
        <dbReference type="ARBA" id="ARBA00023163"/>
    </source>
</evidence>
<keyword evidence="2" id="KW-0805">Transcription regulation</keyword>
<dbReference type="PANTHER" id="PTHR43133:SF8">
    <property type="entry name" value="RNA POLYMERASE SIGMA FACTOR HI_1459-RELATED"/>
    <property type="match status" value="1"/>
</dbReference>
<dbReference type="InterPro" id="IPR013325">
    <property type="entry name" value="RNA_pol_sigma_r2"/>
</dbReference>
<dbReference type="InterPro" id="IPR039425">
    <property type="entry name" value="RNA_pol_sigma-70-like"/>
</dbReference>
<dbReference type="AlphaFoldDB" id="A0A0F9TEH2"/>
<evidence type="ECO:0000256" key="3">
    <source>
        <dbReference type="ARBA" id="ARBA00023082"/>
    </source>
</evidence>
<dbReference type="InterPro" id="IPR013249">
    <property type="entry name" value="RNA_pol_sigma70_r4_t2"/>
</dbReference>
<keyword evidence="3" id="KW-0731">Sigma factor</keyword>
<evidence type="ECO:0000256" key="1">
    <source>
        <dbReference type="ARBA" id="ARBA00010641"/>
    </source>
</evidence>
<accession>A0A0F9TEH2</accession>
<dbReference type="Gene3D" id="1.10.1740.10">
    <property type="match status" value="1"/>
</dbReference>